<dbReference type="SUPFAM" id="SSF52540">
    <property type="entry name" value="P-loop containing nucleoside triphosphate hydrolases"/>
    <property type="match status" value="1"/>
</dbReference>
<evidence type="ECO:0000256" key="1">
    <source>
        <dbReference type="ARBA" id="ARBA00022741"/>
    </source>
</evidence>
<dbReference type="InterPro" id="IPR005702">
    <property type="entry name" value="Wzc-like_C"/>
</dbReference>
<reference evidence="4 5" key="1">
    <citation type="submission" date="2020-05" db="EMBL/GenBank/DDBJ databases">
        <title>Draft genome sequence of Desulfovibrio sp. strain HN2T.</title>
        <authorList>
            <person name="Ueno A."/>
            <person name="Tamazawa S."/>
            <person name="Tamamura S."/>
            <person name="Murakami T."/>
            <person name="Kiyama T."/>
            <person name="Inomata H."/>
            <person name="Amano Y."/>
            <person name="Miyakawa K."/>
            <person name="Tamaki H."/>
            <person name="Naganuma T."/>
            <person name="Kaneko K."/>
        </authorList>
    </citation>
    <scope>NUCLEOTIDE SEQUENCE [LARGE SCALE GENOMIC DNA]</scope>
    <source>
        <strain evidence="4 5">HN2</strain>
    </source>
</reference>
<proteinExistence type="predicted"/>
<keyword evidence="1" id="KW-0547">Nucleotide-binding</keyword>
<organism evidence="4 5">
    <name type="scientific">Desulfovibrio subterraneus</name>
    <dbReference type="NCBI Taxonomy" id="2718620"/>
    <lineage>
        <taxon>Bacteria</taxon>
        <taxon>Pseudomonadati</taxon>
        <taxon>Thermodesulfobacteriota</taxon>
        <taxon>Desulfovibrionia</taxon>
        <taxon>Desulfovibrionales</taxon>
        <taxon>Desulfovibrionaceae</taxon>
        <taxon>Desulfovibrio</taxon>
    </lineage>
</organism>
<protein>
    <recommendedName>
        <fullName evidence="6">Tyrosine-protein kinase EpsD</fullName>
    </recommendedName>
</protein>
<dbReference type="InterPro" id="IPR027417">
    <property type="entry name" value="P-loop_NTPase"/>
</dbReference>
<name>A0A7J0BHG1_9BACT</name>
<dbReference type="EMBL" id="BLVO01000013">
    <property type="protein sequence ID" value="GFM33193.1"/>
    <property type="molecule type" value="Genomic_DNA"/>
</dbReference>
<accession>A0A7J0BHG1</accession>
<dbReference type="PANTHER" id="PTHR32309">
    <property type="entry name" value="TYROSINE-PROTEIN KINASE"/>
    <property type="match status" value="1"/>
</dbReference>
<evidence type="ECO:0000313" key="4">
    <source>
        <dbReference type="EMBL" id="GFM33193.1"/>
    </source>
</evidence>
<evidence type="ECO:0000313" key="5">
    <source>
        <dbReference type="Proteomes" id="UP000503840"/>
    </source>
</evidence>
<sequence>MEEGSKPSILERAAGVASERSRQNEVVQNNAPVVSPAAVSDIQPGKGAKHVAPPPNMFGTSTLVRQTPITDSSKIVAAQGLYSPASEEYRKLKEQLVKLTSTKGYKNTILVTSSTVGEGKSITSVNLAVSLAMEFDHTVLLIDADIRRPTCHTYFNCGVTPGLAECLLDGVEMKDALVPTGIGRLSFLPAGRPVDNPVEVLSSSLMRDFIAEIRHRYPDRYVIIDTAPVLPFAEARTLSRFVDGTLLVVRERAVSVNDVQETLQALNGSKILGIVYNGAAKTSSHGSYYAYSYGHQM</sequence>
<comment type="caution">
    <text evidence="4">The sequence shown here is derived from an EMBL/GenBank/DDBJ whole genome shotgun (WGS) entry which is preliminary data.</text>
</comment>
<dbReference type="GO" id="GO:0005524">
    <property type="term" value="F:ATP binding"/>
    <property type="evidence" value="ECO:0007669"/>
    <property type="project" value="UniProtKB-KW"/>
</dbReference>
<evidence type="ECO:0008006" key="6">
    <source>
        <dbReference type="Google" id="ProtNLM"/>
    </source>
</evidence>
<dbReference type="Pfam" id="PF10609">
    <property type="entry name" value="ParA"/>
    <property type="match status" value="1"/>
</dbReference>
<keyword evidence="2" id="KW-0067">ATP-binding</keyword>
<dbReference type="InterPro" id="IPR033756">
    <property type="entry name" value="YlxH/NBP35"/>
</dbReference>
<dbReference type="InterPro" id="IPR050445">
    <property type="entry name" value="Bact_polysacc_biosynth/exp"/>
</dbReference>
<feature type="region of interest" description="Disordered" evidence="3">
    <location>
        <begin position="1"/>
        <end position="32"/>
    </location>
</feature>
<evidence type="ECO:0000256" key="3">
    <source>
        <dbReference type="SAM" id="MobiDB-lite"/>
    </source>
</evidence>
<dbReference type="NCBIfam" id="TIGR01007">
    <property type="entry name" value="eps_fam"/>
    <property type="match status" value="1"/>
</dbReference>
<dbReference type="Gene3D" id="3.40.50.300">
    <property type="entry name" value="P-loop containing nucleotide triphosphate hydrolases"/>
    <property type="match status" value="1"/>
</dbReference>
<dbReference type="PANTHER" id="PTHR32309:SF31">
    <property type="entry name" value="CAPSULAR EXOPOLYSACCHARIDE FAMILY"/>
    <property type="match status" value="1"/>
</dbReference>
<keyword evidence="5" id="KW-1185">Reference proteome</keyword>
<evidence type="ECO:0000256" key="2">
    <source>
        <dbReference type="ARBA" id="ARBA00022840"/>
    </source>
</evidence>
<dbReference type="NCBIfam" id="TIGR03018">
    <property type="entry name" value="pepcterm_TyrKin"/>
    <property type="match status" value="1"/>
</dbReference>
<dbReference type="Proteomes" id="UP000503840">
    <property type="component" value="Unassembled WGS sequence"/>
</dbReference>
<dbReference type="CDD" id="cd05387">
    <property type="entry name" value="BY-kinase"/>
    <property type="match status" value="1"/>
</dbReference>
<dbReference type="AlphaFoldDB" id="A0A7J0BHG1"/>
<feature type="region of interest" description="Disordered" evidence="3">
    <location>
        <begin position="37"/>
        <end position="56"/>
    </location>
</feature>
<gene>
    <name evidence="4" type="ORF">DSM101010T_15580</name>
</gene>